<gene>
    <name evidence="1" type="ORF">DNTS_021624</name>
</gene>
<keyword evidence="2" id="KW-1185">Reference proteome</keyword>
<comment type="caution">
    <text evidence="1">The sequence shown here is derived from an EMBL/GenBank/DDBJ whole genome shotgun (WGS) entry which is preliminary data.</text>
</comment>
<evidence type="ECO:0000313" key="2">
    <source>
        <dbReference type="Proteomes" id="UP000316079"/>
    </source>
</evidence>
<accession>A0A553QXR1</accession>
<evidence type="ECO:0000313" key="1">
    <source>
        <dbReference type="EMBL" id="TRY94740.1"/>
    </source>
</evidence>
<sequence>MSMSAFKCTDFYLCFYAKATADVIPPRRLNLNEAEHG</sequence>
<dbReference type="Proteomes" id="UP000316079">
    <property type="component" value="Unassembled WGS sequence"/>
</dbReference>
<protein>
    <submittedName>
        <fullName evidence="1">Uncharacterized protein</fullName>
    </submittedName>
</protein>
<dbReference type="OrthoDB" id="5578278at2759"/>
<dbReference type="EMBL" id="SRMA01025430">
    <property type="protein sequence ID" value="TRY94740.1"/>
    <property type="molecule type" value="Genomic_DNA"/>
</dbReference>
<reference evidence="1 2" key="1">
    <citation type="journal article" date="2019" name="Sci. Data">
        <title>Hybrid genome assembly and annotation of Danionella translucida.</title>
        <authorList>
            <person name="Kadobianskyi M."/>
            <person name="Schulze L."/>
            <person name="Schuelke M."/>
            <person name="Judkewitz B."/>
        </authorList>
    </citation>
    <scope>NUCLEOTIDE SEQUENCE [LARGE SCALE GENOMIC DNA]</scope>
    <source>
        <strain evidence="1 2">Bolton</strain>
    </source>
</reference>
<organism evidence="1 2">
    <name type="scientific">Danionella cerebrum</name>
    <dbReference type="NCBI Taxonomy" id="2873325"/>
    <lineage>
        <taxon>Eukaryota</taxon>
        <taxon>Metazoa</taxon>
        <taxon>Chordata</taxon>
        <taxon>Craniata</taxon>
        <taxon>Vertebrata</taxon>
        <taxon>Euteleostomi</taxon>
        <taxon>Actinopterygii</taxon>
        <taxon>Neopterygii</taxon>
        <taxon>Teleostei</taxon>
        <taxon>Ostariophysi</taxon>
        <taxon>Cypriniformes</taxon>
        <taxon>Danionidae</taxon>
        <taxon>Danioninae</taxon>
        <taxon>Danionella</taxon>
    </lineage>
</organism>
<proteinExistence type="predicted"/>
<name>A0A553QXR1_9TELE</name>
<dbReference type="AlphaFoldDB" id="A0A553QXR1"/>